<dbReference type="AlphaFoldDB" id="A0A915J4A0"/>
<accession>A0A915J4A0</accession>
<proteinExistence type="predicted"/>
<organism evidence="1 2">
    <name type="scientific">Romanomermis culicivorax</name>
    <name type="common">Nematode worm</name>
    <dbReference type="NCBI Taxonomy" id="13658"/>
    <lineage>
        <taxon>Eukaryota</taxon>
        <taxon>Metazoa</taxon>
        <taxon>Ecdysozoa</taxon>
        <taxon>Nematoda</taxon>
        <taxon>Enoplea</taxon>
        <taxon>Dorylaimia</taxon>
        <taxon>Mermithida</taxon>
        <taxon>Mermithoidea</taxon>
        <taxon>Mermithidae</taxon>
        <taxon>Romanomermis</taxon>
    </lineage>
</organism>
<keyword evidence="1" id="KW-1185">Reference proteome</keyword>
<sequence>MRLWCRWRCTIFSDQKYGDPYQYHNMAGHTIGKSCRAIAHIVDDIWGFLVISKTYEVNSTENVNIIPRYGKTGSAVGRKQDCLCGREASMFDNKILANFVGFLSRKTSKKQGPPPVPSRSFGVVHIPLKVEKSNICLSESNFWLLSTASTSPISSRLLSAA</sequence>
<name>A0A915J4A0_ROMCU</name>
<reference evidence="2" key="1">
    <citation type="submission" date="2022-11" db="UniProtKB">
        <authorList>
            <consortium name="WormBaseParasite"/>
        </authorList>
    </citation>
    <scope>IDENTIFICATION</scope>
</reference>
<protein>
    <submittedName>
        <fullName evidence="2">Uncharacterized protein</fullName>
    </submittedName>
</protein>
<dbReference type="WBParaSite" id="nRc.2.0.1.t21297-RA">
    <property type="protein sequence ID" value="nRc.2.0.1.t21297-RA"/>
    <property type="gene ID" value="nRc.2.0.1.g21297"/>
</dbReference>
<evidence type="ECO:0000313" key="2">
    <source>
        <dbReference type="WBParaSite" id="nRc.2.0.1.t21297-RA"/>
    </source>
</evidence>
<dbReference type="Proteomes" id="UP000887565">
    <property type="component" value="Unplaced"/>
</dbReference>
<evidence type="ECO:0000313" key="1">
    <source>
        <dbReference type="Proteomes" id="UP000887565"/>
    </source>
</evidence>